<dbReference type="RefSeq" id="WP_353949046.1">
    <property type="nucleotide sequence ID" value="NZ_CP159510.1"/>
</dbReference>
<dbReference type="InterPro" id="IPR037094">
    <property type="entry name" value="Glyco_hydro_38_cen_sf"/>
</dbReference>
<dbReference type="InterPro" id="IPR028995">
    <property type="entry name" value="Glyco_hydro_57/38_cen_sf"/>
</dbReference>
<feature type="domain" description="Glycoside hydrolase family 38 central" evidence="2">
    <location>
        <begin position="1"/>
        <end position="67"/>
    </location>
</feature>
<dbReference type="GO" id="GO:0009313">
    <property type="term" value="P:oligosaccharide catabolic process"/>
    <property type="evidence" value="ECO:0007669"/>
    <property type="project" value="TreeGrafter"/>
</dbReference>
<dbReference type="AlphaFoldDB" id="A0AAU8IJ18"/>
<organism evidence="3">
    <name type="scientific">Sporolactobacillus sp. Y61</name>
    <dbReference type="NCBI Taxonomy" id="3160863"/>
    <lineage>
        <taxon>Bacteria</taxon>
        <taxon>Bacillati</taxon>
        <taxon>Bacillota</taxon>
        <taxon>Bacilli</taxon>
        <taxon>Bacillales</taxon>
        <taxon>Sporolactobacillaceae</taxon>
        <taxon>Sporolactobacillus</taxon>
    </lineage>
</organism>
<dbReference type="SMART" id="SM00872">
    <property type="entry name" value="Alpha-mann_mid"/>
    <property type="match status" value="1"/>
</dbReference>
<sequence length="68" mass="7821">MDIKALNTVLENRITNIFERLATLAYSLGVDYHHGLMELIWKEMMKNHAHDSMGGCCSDKVNREINEV</sequence>
<dbReference type="GO" id="GO:0006013">
    <property type="term" value="P:mannose metabolic process"/>
    <property type="evidence" value="ECO:0007669"/>
    <property type="project" value="InterPro"/>
</dbReference>
<name>A0AAU8IJ18_9BACL</name>
<gene>
    <name evidence="3" type="ORF">ABNN70_05725</name>
</gene>
<dbReference type="SUPFAM" id="SSF88688">
    <property type="entry name" value="Families 57/38 glycoside transferase middle domain"/>
    <property type="match status" value="1"/>
</dbReference>
<accession>A0AAU8IJ18</accession>
<dbReference type="PANTHER" id="PTHR46017:SF2">
    <property type="entry name" value="MANNOSYLGLYCERATE HYDROLASE"/>
    <property type="match status" value="1"/>
</dbReference>
<evidence type="ECO:0000256" key="1">
    <source>
        <dbReference type="ARBA" id="ARBA00022801"/>
    </source>
</evidence>
<dbReference type="Gene3D" id="1.20.1270.50">
    <property type="entry name" value="Glycoside hydrolase family 38, central domain"/>
    <property type="match status" value="1"/>
</dbReference>
<evidence type="ECO:0000259" key="2">
    <source>
        <dbReference type="SMART" id="SM00872"/>
    </source>
</evidence>
<dbReference type="InterPro" id="IPR015341">
    <property type="entry name" value="Glyco_hydro_38_cen"/>
</dbReference>
<dbReference type="Pfam" id="PF09261">
    <property type="entry name" value="Alpha-mann_mid"/>
    <property type="match status" value="1"/>
</dbReference>
<dbReference type="PANTHER" id="PTHR46017">
    <property type="entry name" value="ALPHA-MANNOSIDASE 2C1"/>
    <property type="match status" value="1"/>
</dbReference>
<dbReference type="EMBL" id="CP159510">
    <property type="protein sequence ID" value="XCJ17961.1"/>
    <property type="molecule type" value="Genomic_DNA"/>
</dbReference>
<proteinExistence type="predicted"/>
<protein>
    <recommendedName>
        <fullName evidence="2">Glycoside hydrolase family 38 central domain-containing protein</fullName>
    </recommendedName>
</protein>
<reference evidence="3" key="1">
    <citation type="submission" date="2024-06" db="EMBL/GenBank/DDBJ databases">
        <authorList>
            <person name="Fan A."/>
            <person name="Zhang F.Y."/>
            <person name="Zhang L."/>
        </authorList>
    </citation>
    <scope>NUCLEOTIDE SEQUENCE</scope>
    <source>
        <strain evidence="3">Y61</strain>
    </source>
</reference>
<dbReference type="GO" id="GO:0004559">
    <property type="term" value="F:alpha-mannosidase activity"/>
    <property type="evidence" value="ECO:0007669"/>
    <property type="project" value="InterPro"/>
</dbReference>
<evidence type="ECO:0000313" key="3">
    <source>
        <dbReference type="EMBL" id="XCJ17961.1"/>
    </source>
</evidence>
<keyword evidence="1" id="KW-0378">Hydrolase</keyword>